<sequence length="102" mass="12097">MSNELNGFFTLIMSDLDDRERMWERYLKQRPHEQVCCQHHLATIGNIKRLTLSRARQFGLVVNDDPKILKQDEEFGVVDIDARRKQVKHIFLSQHLICLGEY</sequence>
<protein>
    <submittedName>
        <fullName evidence="1">Uncharacterized phage protein</fullName>
    </submittedName>
</protein>
<organism evidence="1 2">
    <name type="scientific">Aliivibrio wodanis</name>
    <dbReference type="NCBI Taxonomy" id="80852"/>
    <lineage>
        <taxon>Bacteria</taxon>
        <taxon>Pseudomonadati</taxon>
        <taxon>Pseudomonadota</taxon>
        <taxon>Gammaproteobacteria</taxon>
        <taxon>Vibrionales</taxon>
        <taxon>Vibrionaceae</taxon>
        <taxon>Aliivibrio</taxon>
    </lineage>
</organism>
<dbReference type="PATRIC" id="fig|80852.17.peg.1542"/>
<dbReference type="GeneID" id="28541057"/>
<dbReference type="Proteomes" id="UP000032427">
    <property type="component" value="Chromosome 1"/>
</dbReference>
<dbReference type="AlphaFoldDB" id="A0A090IQE0"/>
<gene>
    <name evidence="1" type="ORF">AWOD_I_1499</name>
</gene>
<accession>A0A090IQE0</accession>
<dbReference type="HOGENOM" id="CLU_2271449_0_0_6"/>
<evidence type="ECO:0000313" key="1">
    <source>
        <dbReference type="EMBL" id="CED71573.1"/>
    </source>
</evidence>
<dbReference type="OrthoDB" id="9973645at2"/>
<reference evidence="2" key="1">
    <citation type="submission" date="2014-09" db="EMBL/GenBank/DDBJ databases">
        <authorList>
            <person name="Hjerde E."/>
        </authorList>
    </citation>
    <scope>NUCLEOTIDE SEQUENCE [LARGE SCALE GENOMIC DNA]</scope>
    <source>
        <strain evidence="2">06/09/139</strain>
    </source>
</reference>
<keyword evidence="2" id="KW-1185">Reference proteome</keyword>
<dbReference type="KEGG" id="awd:AWOD_I_1499"/>
<proteinExistence type="predicted"/>
<name>A0A090IQE0_9GAMM</name>
<dbReference type="EMBL" id="LN554846">
    <property type="protein sequence ID" value="CED71573.1"/>
    <property type="molecule type" value="Genomic_DNA"/>
</dbReference>
<evidence type="ECO:0000313" key="2">
    <source>
        <dbReference type="Proteomes" id="UP000032427"/>
    </source>
</evidence>